<accession>A0A8T0FPA7</accession>
<dbReference type="EC" id="2.7.11.1" evidence="1"/>
<keyword evidence="3" id="KW-0808">Transferase</keyword>
<evidence type="ECO:0000256" key="5">
    <source>
        <dbReference type="ARBA" id="ARBA00022777"/>
    </source>
</evidence>
<dbReference type="OrthoDB" id="6420166at2759"/>
<keyword evidence="12" id="KW-1185">Reference proteome</keyword>
<organism evidence="11 12">
    <name type="scientific">Argiope bruennichi</name>
    <name type="common">Wasp spider</name>
    <name type="synonym">Aranea bruennichi</name>
    <dbReference type="NCBI Taxonomy" id="94029"/>
    <lineage>
        <taxon>Eukaryota</taxon>
        <taxon>Metazoa</taxon>
        <taxon>Ecdysozoa</taxon>
        <taxon>Arthropoda</taxon>
        <taxon>Chelicerata</taxon>
        <taxon>Arachnida</taxon>
        <taxon>Araneae</taxon>
        <taxon>Araneomorphae</taxon>
        <taxon>Entelegynae</taxon>
        <taxon>Araneoidea</taxon>
        <taxon>Araneidae</taxon>
        <taxon>Argiope</taxon>
    </lineage>
</organism>
<dbReference type="Pfam" id="PF12330">
    <property type="entry name" value="Haspin_kinase"/>
    <property type="match status" value="1"/>
</dbReference>
<reference evidence="11" key="2">
    <citation type="submission" date="2020-06" db="EMBL/GenBank/DDBJ databases">
        <authorList>
            <person name="Sheffer M."/>
        </authorList>
    </citation>
    <scope>NUCLEOTIDE SEQUENCE</scope>
</reference>
<dbReference type="Proteomes" id="UP000807504">
    <property type="component" value="Unassembled WGS sequence"/>
</dbReference>
<feature type="binding site" evidence="9">
    <location>
        <position position="641"/>
    </location>
    <ligand>
        <name>ATP</name>
        <dbReference type="ChEBI" id="CHEBI:30616"/>
    </ligand>
</feature>
<evidence type="ECO:0000313" key="12">
    <source>
        <dbReference type="Proteomes" id="UP000807504"/>
    </source>
</evidence>
<dbReference type="PROSITE" id="PS50011">
    <property type="entry name" value="PROTEIN_KINASE_DOM"/>
    <property type="match status" value="1"/>
</dbReference>
<dbReference type="GO" id="GO:0072354">
    <property type="term" value="F:histone H3T3 kinase activity"/>
    <property type="evidence" value="ECO:0007669"/>
    <property type="project" value="TreeGrafter"/>
</dbReference>
<dbReference type="InterPro" id="IPR017441">
    <property type="entry name" value="Protein_kinase_ATP_BS"/>
</dbReference>
<dbReference type="GO" id="GO:0005524">
    <property type="term" value="F:ATP binding"/>
    <property type="evidence" value="ECO:0007669"/>
    <property type="project" value="UniProtKB-UniRule"/>
</dbReference>
<evidence type="ECO:0000256" key="6">
    <source>
        <dbReference type="ARBA" id="ARBA00022840"/>
    </source>
</evidence>
<keyword evidence="2" id="KW-0723">Serine/threonine-protein kinase</keyword>
<dbReference type="AlphaFoldDB" id="A0A8T0FPA7"/>
<dbReference type="PROSITE" id="PS00107">
    <property type="entry name" value="PROTEIN_KINASE_ATP"/>
    <property type="match status" value="1"/>
</dbReference>
<comment type="catalytic activity">
    <reaction evidence="8">
        <text>L-seryl-[protein] + ATP = O-phospho-L-seryl-[protein] + ADP + H(+)</text>
        <dbReference type="Rhea" id="RHEA:17989"/>
        <dbReference type="Rhea" id="RHEA-COMP:9863"/>
        <dbReference type="Rhea" id="RHEA-COMP:11604"/>
        <dbReference type="ChEBI" id="CHEBI:15378"/>
        <dbReference type="ChEBI" id="CHEBI:29999"/>
        <dbReference type="ChEBI" id="CHEBI:30616"/>
        <dbReference type="ChEBI" id="CHEBI:83421"/>
        <dbReference type="ChEBI" id="CHEBI:456216"/>
        <dbReference type="EC" id="2.7.11.1"/>
    </reaction>
</comment>
<dbReference type="InterPro" id="IPR000719">
    <property type="entry name" value="Prot_kinase_dom"/>
</dbReference>
<protein>
    <recommendedName>
        <fullName evidence="1">non-specific serine/threonine protein kinase</fullName>
        <ecNumber evidence="1">2.7.11.1</ecNumber>
    </recommendedName>
</protein>
<dbReference type="Gene3D" id="3.30.200.20">
    <property type="entry name" value="Phosphorylase Kinase, domain 1"/>
    <property type="match status" value="1"/>
</dbReference>
<dbReference type="GO" id="GO:0000278">
    <property type="term" value="P:mitotic cell cycle"/>
    <property type="evidence" value="ECO:0007669"/>
    <property type="project" value="TreeGrafter"/>
</dbReference>
<reference evidence="11" key="1">
    <citation type="journal article" date="2020" name="bioRxiv">
        <title>Chromosome-level reference genome of the European wasp spider Argiope bruennichi: a resource for studies on range expansion and evolutionary adaptation.</title>
        <authorList>
            <person name="Sheffer M.M."/>
            <person name="Hoppe A."/>
            <person name="Krehenwinkel H."/>
            <person name="Uhl G."/>
            <person name="Kuss A.W."/>
            <person name="Jensen L."/>
            <person name="Jensen C."/>
            <person name="Gillespie R.G."/>
            <person name="Hoff K.J."/>
            <person name="Prost S."/>
        </authorList>
    </citation>
    <scope>NUCLEOTIDE SEQUENCE</scope>
</reference>
<dbReference type="SMART" id="SM01331">
    <property type="entry name" value="DUF3635"/>
    <property type="match status" value="1"/>
</dbReference>
<dbReference type="PANTHER" id="PTHR24419">
    <property type="entry name" value="INTERLEUKIN-1 RECEPTOR-ASSOCIATED KINASE"/>
    <property type="match status" value="1"/>
</dbReference>
<dbReference type="GO" id="GO:0005634">
    <property type="term" value="C:nucleus"/>
    <property type="evidence" value="ECO:0007669"/>
    <property type="project" value="TreeGrafter"/>
</dbReference>
<comment type="catalytic activity">
    <reaction evidence="7">
        <text>L-threonyl-[protein] + ATP = O-phospho-L-threonyl-[protein] + ADP + H(+)</text>
        <dbReference type="Rhea" id="RHEA:46608"/>
        <dbReference type="Rhea" id="RHEA-COMP:11060"/>
        <dbReference type="Rhea" id="RHEA-COMP:11605"/>
        <dbReference type="ChEBI" id="CHEBI:15378"/>
        <dbReference type="ChEBI" id="CHEBI:30013"/>
        <dbReference type="ChEBI" id="CHEBI:30616"/>
        <dbReference type="ChEBI" id="CHEBI:61977"/>
        <dbReference type="ChEBI" id="CHEBI:456216"/>
        <dbReference type="EC" id="2.7.11.1"/>
    </reaction>
</comment>
<gene>
    <name evidence="11" type="ORF">HNY73_006318</name>
</gene>
<dbReference type="PANTHER" id="PTHR24419:SF18">
    <property type="entry name" value="SERINE_THREONINE-PROTEIN KINASE HASPIN"/>
    <property type="match status" value="1"/>
</dbReference>
<dbReference type="GO" id="GO:0035556">
    <property type="term" value="P:intracellular signal transduction"/>
    <property type="evidence" value="ECO:0007669"/>
    <property type="project" value="TreeGrafter"/>
</dbReference>
<dbReference type="EMBL" id="JABXBU010000011">
    <property type="protein sequence ID" value="KAF8791459.1"/>
    <property type="molecule type" value="Genomic_DNA"/>
</dbReference>
<proteinExistence type="predicted"/>
<name>A0A8T0FPA7_ARGBR</name>
<keyword evidence="4 9" id="KW-0547">Nucleotide-binding</keyword>
<dbReference type="InterPro" id="IPR024604">
    <property type="entry name" value="GSG2_C"/>
</dbReference>
<evidence type="ECO:0000313" key="11">
    <source>
        <dbReference type="EMBL" id="KAF8791459.1"/>
    </source>
</evidence>
<feature type="domain" description="Protein kinase" evidence="10">
    <location>
        <begin position="614"/>
        <end position="959"/>
    </location>
</feature>
<evidence type="ECO:0000259" key="10">
    <source>
        <dbReference type="PROSITE" id="PS50011"/>
    </source>
</evidence>
<keyword evidence="6 9" id="KW-0067">ATP-binding</keyword>
<evidence type="ECO:0000256" key="9">
    <source>
        <dbReference type="PROSITE-ProRule" id="PRU10141"/>
    </source>
</evidence>
<evidence type="ECO:0000256" key="4">
    <source>
        <dbReference type="ARBA" id="ARBA00022741"/>
    </source>
</evidence>
<dbReference type="SUPFAM" id="SSF56112">
    <property type="entry name" value="Protein kinase-like (PK-like)"/>
    <property type="match status" value="1"/>
</dbReference>
<evidence type="ECO:0000256" key="2">
    <source>
        <dbReference type="ARBA" id="ARBA00022527"/>
    </source>
</evidence>
<evidence type="ECO:0000256" key="7">
    <source>
        <dbReference type="ARBA" id="ARBA00047899"/>
    </source>
</evidence>
<evidence type="ECO:0000256" key="8">
    <source>
        <dbReference type="ARBA" id="ARBA00048679"/>
    </source>
</evidence>
<sequence length="959" mass="109002">MKRVKCYGKTETTNVDSSFKRKFFGSFDFRNSNEHNSVQEFQQESSSFTSVTSTSDYTDIHSPELFASCTDFGDGSLLTYRRSSRKVRRKRKYCKFSGAHKDYLLKKVVEPSISSSFIKLQPVSTSRKARKHIKKNKTYKIPYKRYNSKRYNHKTSRRHSLNKHSLIPIQPSCSYFFENPSSVINTGMKERNKKGSVKKKQLINNDNDVAASYCCNMDMTPSFSPKQPNWSSINAHSLYIEMPVKKKKWVLSEEFYSNVYSFETEKASKEEEKMILSNEQSISGEIHVQPEGSNNSKHLALEKYKIQDELYTARNDNSLKLSNNFNVNSLETVGSKLKTAKNISKNASLCKKSAAIIGTDLAIGQIHPEMASADNPSTDDNEASNFCGMFSEKLNFNETIVNKGENASKDKSVGIYKKTGESKISNEDFLGSLRTNITASKTISENKDIFKRDKENECLFKKNTDCFYSSTPLTSPSTLTTKAKDFVFARAFSPVSQKDQFTTSTPTQSSKLISDLFDSSFKHLKCPSTKMSSSLLSRGNKSHISFINISHNYQNRREQSSLGGSHLNLFKKELRSSVASTSTGSNFKSTLSKLLEFCGQTKIMPFSQVYDWSHTTVKKIGEGTYGEVFSLVQKKISSVIKVIPFSEDNGDNSMQSIETVLSEVTVSKCLSELRNNRNYKTRNFNKLKSVRLVKGYYPDQMLVAWDKYSDTKSTYNSRPDIFNEQQMFAVIELEYGGKDMTCFVLRNAAEGESVFKQIAISLAIAEEALLFEHRDLHLGNILVQRNSSKNISYVLGGKSFSIPNHGLVVTIIDFTLSRVFHEGCIFYNDIDADDSLFNQSGDYQFEIYKETKLLLNNEWHKCLLYSNILWLTYVCVKLLEYNYSRPSSKKHEESLKNIAQYQEKLRSCQNAYECLSKCSICTTLPEKAPISATKMSMRAKYVDRKSLQKSTLRRASSVA</sequence>
<comment type="caution">
    <text evidence="11">The sequence shown here is derived from an EMBL/GenBank/DDBJ whole genome shotgun (WGS) entry which is preliminary data.</text>
</comment>
<dbReference type="GO" id="GO:0005737">
    <property type="term" value="C:cytoplasm"/>
    <property type="evidence" value="ECO:0007669"/>
    <property type="project" value="TreeGrafter"/>
</dbReference>
<dbReference type="Gene3D" id="1.10.510.10">
    <property type="entry name" value="Transferase(Phosphotransferase) domain 1"/>
    <property type="match status" value="1"/>
</dbReference>
<keyword evidence="5 11" id="KW-0418">Kinase</keyword>
<dbReference type="InterPro" id="IPR011009">
    <property type="entry name" value="Kinase-like_dom_sf"/>
</dbReference>
<evidence type="ECO:0000256" key="1">
    <source>
        <dbReference type="ARBA" id="ARBA00012513"/>
    </source>
</evidence>
<evidence type="ECO:0000256" key="3">
    <source>
        <dbReference type="ARBA" id="ARBA00022679"/>
    </source>
</evidence>